<evidence type="ECO:0000313" key="4">
    <source>
        <dbReference type="EMBL" id="TQJ14728.1"/>
    </source>
</evidence>
<sequence>MTELEITWLAVAAAILAISVVIVAWLRWRRRDQEFVGLTPGLFPSPEQRVGSRRVRGGQQWKGTVAVSFTPPAGIGPAVAGTIVDGKVDGRDLAAMLVDLSLRGFFAIEPMQTPDAAPLPQPNTATSTAPHPPAGTAKPKDWLFVKNPQQPADHRLSPAERRMLTAVFAHGSTVRMSDLKVNLGFTLREAQIDLYREMIDRGWYRKHPRSRARWTAVFGVLLVFVAALLALGAYDAWERHNSFVPFAIPGAILISALLLLFTGPGRSPRTAAGTAARIQTLGFEKYLATAEADQIRHEEAIGLFTRYLPFAIVFGLADRWAKVVGEAIRSSYVQDGLDVAAAFAMDPWAWYAMSEMTGLAADGIGALIDAGSAMDVSGAGLMDISGAFEAFTDSASGIFDEATGCLDGCDGCDAGCFDF</sequence>
<feature type="domain" description="Predicted membrane protein YciQ-like C-terminal" evidence="3">
    <location>
        <begin position="70"/>
        <end position="322"/>
    </location>
</feature>
<dbReference type="RefSeq" id="WP_170221875.1">
    <property type="nucleotide sequence ID" value="NZ_BAABCI010000024.1"/>
</dbReference>
<evidence type="ECO:0000259" key="3">
    <source>
        <dbReference type="Pfam" id="PF20990"/>
    </source>
</evidence>
<dbReference type="InterPro" id="IPR048389">
    <property type="entry name" value="YciQ-like_C"/>
</dbReference>
<keyword evidence="2" id="KW-1133">Transmembrane helix</keyword>
<dbReference type="AlphaFoldDB" id="A0A542EHB0"/>
<accession>A0A542EHB0</accession>
<dbReference type="Proteomes" id="UP000320806">
    <property type="component" value="Unassembled WGS sequence"/>
</dbReference>
<feature type="transmembrane region" description="Helical" evidence="2">
    <location>
        <begin position="6"/>
        <end position="26"/>
    </location>
</feature>
<name>A0A542EHB0_9MICO</name>
<feature type="transmembrane region" description="Helical" evidence="2">
    <location>
        <begin position="243"/>
        <end position="261"/>
    </location>
</feature>
<evidence type="ECO:0000313" key="5">
    <source>
        <dbReference type="Proteomes" id="UP000320806"/>
    </source>
</evidence>
<dbReference type="EMBL" id="VFMO01000001">
    <property type="protein sequence ID" value="TQJ14728.1"/>
    <property type="molecule type" value="Genomic_DNA"/>
</dbReference>
<dbReference type="Pfam" id="PF20990">
    <property type="entry name" value="DUF2207_C"/>
    <property type="match status" value="1"/>
</dbReference>
<reference evidence="4 5" key="1">
    <citation type="submission" date="2019-06" db="EMBL/GenBank/DDBJ databases">
        <title>Sequencing the genomes of 1000 actinobacteria strains.</title>
        <authorList>
            <person name="Klenk H.-P."/>
        </authorList>
    </citation>
    <scope>NUCLEOTIDE SEQUENCE [LARGE SCALE GENOMIC DNA]</scope>
    <source>
        <strain evidence="4 5">DSM 19828</strain>
    </source>
</reference>
<comment type="caution">
    <text evidence="4">The sequence shown here is derived from an EMBL/GenBank/DDBJ whole genome shotgun (WGS) entry which is preliminary data.</text>
</comment>
<feature type="region of interest" description="Disordered" evidence="1">
    <location>
        <begin position="113"/>
        <end position="139"/>
    </location>
</feature>
<keyword evidence="2" id="KW-0472">Membrane</keyword>
<protein>
    <submittedName>
        <fullName evidence="4">Putative membrane protein DUF2207</fullName>
    </submittedName>
</protein>
<keyword evidence="2" id="KW-0812">Transmembrane</keyword>
<evidence type="ECO:0000256" key="2">
    <source>
        <dbReference type="SAM" id="Phobius"/>
    </source>
</evidence>
<evidence type="ECO:0000256" key="1">
    <source>
        <dbReference type="SAM" id="MobiDB-lite"/>
    </source>
</evidence>
<gene>
    <name evidence="4" type="ORF">FB459_2230</name>
</gene>
<proteinExistence type="predicted"/>
<keyword evidence="5" id="KW-1185">Reference proteome</keyword>
<feature type="transmembrane region" description="Helical" evidence="2">
    <location>
        <begin position="214"/>
        <end position="237"/>
    </location>
</feature>
<organism evidence="4 5">
    <name type="scientific">Yimella lutea</name>
    <dbReference type="NCBI Taxonomy" id="587872"/>
    <lineage>
        <taxon>Bacteria</taxon>
        <taxon>Bacillati</taxon>
        <taxon>Actinomycetota</taxon>
        <taxon>Actinomycetes</taxon>
        <taxon>Micrococcales</taxon>
        <taxon>Dermacoccaceae</taxon>
        <taxon>Yimella</taxon>
    </lineage>
</organism>